<evidence type="ECO:0000259" key="3">
    <source>
        <dbReference type="Pfam" id="PF10017"/>
    </source>
</evidence>
<organism evidence="4 5">
    <name type="scientific">Glaciimonas soli</name>
    <dbReference type="NCBI Taxonomy" id="2590999"/>
    <lineage>
        <taxon>Bacteria</taxon>
        <taxon>Pseudomonadati</taxon>
        <taxon>Pseudomonadota</taxon>
        <taxon>Betaproteobacteria</taxon>
        <taxon>Burkholderiales</taxon>
        <taxon>Oxalobacteraceae</taxon>
        <taxon>Glaciimonas</taxon>
    </lineage>
</organism>
<dbReference type="InterPro" id="IPR029063">
    <property type="entry name" value="SAM-dependent_MTases_sf"/>
</dbReference>
<keyword evidence="2 4" id="KW-0808">Transferase</keyword>
<dbReference type="EMBL" id="WINI01000022">
    <property type="protein sequence ID" value="MQR02767.1"/>
    <property type="molecule type" value="Genomic_DNA"/>
</dbReference>
<evidence type="ECO:0000256" key="2">
    <source>
        <dbReference type="ARBA" id="ARBA00022679"/>
    </source>
</evidence>
<dbReference type="GO" id="GO:0052706">
    <property type="term" value="F:L-histidine N(alpha)-methyltransferase activity"/>
    <property type="evidence" value="ECO:0007669"/>
    <property type="project" value="UniProtKB-EC"/>
</dbReference>
<protein>
    <submittedName>
        <fullName evidence="4">L-histidine N(Alpha)-methyltransferase</fullName>
        <ecNumber evidence="4">2.1.1.44</ecNumber>
    </submittedName>
</protein>
<dbReference type="Pfam" id="PF10017">
    <property type="entry name" value="Methyltransf_33"/>
    <property type="match status" value="1"/>
</dbReference>
<dbReference type="Proteomes" id="UP000451565">
    <property type="component" value="Unassembled WGS sequence"/>
</dbReference>
<dbReference type="SUPFAM" id="SSF53335">
    <property type="entry name" value="S-adenosyl-L-methionine-dependent methyltransferases"/>
    <property type="match status" value="1"/>
</dbReference>
<proteinExistence type="predicted"/>
<dbReference type="EC" id="2.1.1.44" evidence="4"/>
<dbReference type="Gene3D" id="3.40.50.150">
    <property type="entry name" value="Vaccinia Virus protein VP39"/>
    <property type="match status" value="1"/>
</dbReference>
<keyword evidence="1 4" id="KW-0489">Methyltransferase</keyword>
<dbReference type="GO" id="GO:0032259">
    <property type="term" value="P:methylation"/>
    <property type="evidence" value="ECO:0007669"/>
    <property type="project" value="UniProtKB-KW"/>
</dbReference>
<comment type="caution">
    <text evidence="4">The sequence shown here is derived from an EMBL/GenBank/DDBJ whole genome shotgun (WGS) entry which is preliminary data.</text>
</comment>
<gene>
    <name evidence="4" type="primary">egtD</name>
    <name evidence="4" type="ORF">GEV47_19020</name>
</gene>
<dbReference type="InterPro" id="IPR017804">
    <property type="entry name" value="MeTrfase_EgtD-like"/>
</dbReference>
<name>A0A843YXN8_9BURK</name>
<keyword evidence="5" id="KW-1185">Reference proteome</keyword>
<dbReference type="PANTHER" id="PTHR43397">
    <property type="entry name" value="ERGOTHIONEINE BIOSYNTHESIS PROTEIN 1"/>
    <property type="match status" value="1"/>
</dbReference>
<dbReference type="PANTHER" id="PTHR43397:SF1">
    <property type="entry name" value="ERGOTHIONEINE BIOSYNTHESIS PROTEIN 1"/>
    <property type="match status" value="1"/>
</dbReference>
<feature type="domain" description="Histidine-specific methyltransferase SAM-dependent" evidence="3">
    <location>
        <begin position="31"/>
        <end position="328"/>
    </location>
</feature>
<reference evidence="4 5" key="1">
    <citation type="submission" date="2019-10" db="EMBL/GenBank/DDBJ databases">
        <title>Glaciimonas soli sp. nov., a psychrophilic bacterium isolated from the forest soil of a high elevation mountain in Taiwan.</title>
        <authorList>
            <person name="Wang L.-T."/>
            <person name="Shieh W.Y."/>
        </authorList>
    </citation>
    <scope>NUCLEOTIDE SEQUENCE [LARGE SCALE GENOMIC DNA]</scope>
    <source>
        <strain evidence="4 5">GS1</strain>
    </source>
</reference>
<dbReference type="OrthoDB" id="5289726at2"/>
<dbReference type="PIRSF" id="PIRSF018005">
    <property type="entry name" value="UCP018005"/>
    <property type="match status" value="1"/>
</dbReference>
<evidence type="ECO:0000256" key="1">
    <source>
        <dbReference type="ARBA" id="ARBA00022603"/>
    </source>
</evidence>
<dbReference type="RefSeq" id="WP_153236395.1">
    <property type="nucleotide sequence ID" value="NZ_WINI01000022.1"/>
</dbReference>
<dbReference type="InterPro" id="IPR035094">
    <property type="entry name" value="EgtD"/>
</dbReference>
<sequence>MGENSLAQIQQPQHADNRPLQHEIADEVVAQLAFGLLAPQAFTSPKYLYDVLGSRLFAAICELPEYYPTRTEAAIFERYASQIIEALGVGSILIDLGAGNCTKAAKLFPELQPRHYVAIDISEQFSQEAVICLQQQFPHIKMTCLGIDFSVELELPYSIARERRQFFFPGSSIGNFAPLEALRLLHRIRKTIADDGGLLIGVDLIKDKAILDAAYDDALGVTASFNRNLLQHLNQLLDADFNLAEWCHRGFFNPQQSRIEMHLEANSDTIVRWKNGGMRHFAKGERIHTESSYKYTQQSFIDLLQQAGFGKVQSWCDSRQWYMVCHAQGS</sequence>
<dbReference type="AlphaFoldDB" id="A0A843YXN8"/>
<accession>A0A843YXN8</accession>
<evidence type="ECO:0000313" key="5">
    <source>
        <dbReference type="Proteomes" id="UP000451565"/>
    </source>
</evidence>
<evidence type="ECO:0000313" key="4">
    <source>
        <dbReference type="EMBL" id="MQR02767.1"/>
    </source>
</evidence>
<dbReference type="NCBIfam" id="TIGR03438">
    <property type="entry name" value="egtD_ergothio"/>
    <property type="match status" value="1"/>
</dbReference>
<dbReference type="InterPro" id="IPR019257">
    <property type="entry name" value="MeTrfase_dom"/>
</dbReference>
<dbReference type="InterPro" id="IPR051128">
    <property type="entry name" value="EgtD_Methyltrsf_superfamily"/>
</dbReference>